<dbReference type="PANTHER" id="PTHR46452:SF1">
    <property type="entry name" value="TRANSCRIPTION INITIATION FACTOR TFIID SUBUNIT 3"/>
    <property type="match status" value="1"/>
</dbReference>
<dbReference type="GO" id="GO:0045944">
    <property type="term" value="P:positive regulation of transcription by RNA polymerase II"/>
    <property type="evidence" value="ECO:0007669"/>
    <property type="project" value="TreeGrafter"/>
</dbReference>
<dbReference type="GO" id="GO:0002039">
    <property type="term" value="F:p53 binding"/>
    <property type="evidence" value="ECO:0007669"/>
    <property type="project" value="TreeGrafter"/>
</dbReference>
<dbReference type="EMBL" id="OD000355">
    <property type="protein sequence ID" value="CAD7397208.1"/>
    <property type="molecule type" value="Genomic_DNA"/>
</dbReference>
<protein>
    <submittedName>
        <fullName evidence="1">Uncharacterized protein</fullName>
    </submittedName>
</protein>
<dbReference type="PANTHER" id="PTHR46452">
    <property type="entry name" value="TRANSCRIPTION INITIATION FACTOR TFIID SUBUNIT 3"/>
    <property type="match status" value="1"/>
</dbReference>
<dbReference type="GO" id="GO:0005669">
    <property type="term" value="C:transcription factor TFIID complex"/>
    <property type="evidence" value="ECO:0007669"/>
    <property type="project" value="TreeGrafter"/>
</dbReference>
<reference evidence="1" key="1">
    <citation type="submission" date="2020-11" db="EMBL/GenBank/DDBJ databases">
        <authorList>
            <person name="Tran Van P."/>
        </authorList>
    </citation>
    <scope>NUCLEOTIDE SEQUENCE</scope>
</reference>
<dbReference type="SUPFAM" id="SSF57903">
    <property type="entry name" value="FYVE/PHD zinc finger"/>
    <property type="match status" value="1"/>
</dbReference>
<name>A0A7R9CKV1_TIMPO</name>
<gene>
    <name evidence="1" type="ORF">TPSB3V08_LOCUS1032</name>
</gene>
<evidence type="ECO:0000313" key="1">
    <source>
        <dbReference type="EMBL" id="CAD7397208.1"/>
    </source>
</evidence>
<proteinExistence type="predicted"/>
<organism evidence="1">
    <name type="scientific">Timema poppense</name>
    <name type="common">Walking stick</name>
    <dbReference type="NCBI Taxonomy" id="170557"/>
    <lineage>
        <taxon>Eukaryota</taxon>
        <taxon>Metazoa</taxon>
        <taxon>Ecdysozoa</taxon>
        <taxon>Arthropoda</taxon>
        <taxon>Hexapoda</taxon>
        <taxon>Insecta</taxon>
        <taxon>Pterygota</taxon>
        <taxon>Neoptera</taxon>
        <taxon>Polyneoptera</taxon>
        <taxon>Phasmatodea</taxon>
        <taxon>Timematodea</taxon>
        <taxon>Timematoidea</taxon>
        <taxon>Timematidae</taxon>
        <taxon>Timema</taxon>
    </lineage>
</organism>
<sequence length="63" mass="7237">MSTGDDEQNSANSTVLSVVCVGIQVPPDENEDWYCRVCIINKQELMSHKKKKSRKRKQDLKMP</sequence>
<dbReference type="InterPro" id="IPR011011">
    <property type="entry name" value="Znf_FYVE_PHD"/>
</dbReference>
<dbReference type="AlphaFoldDB" id="A0A7R9CKV1"/>
<accession>A0A7R9CKV1</accession>